<feature type="transmembrane region" description="Helical" evidence="13">
    <location>
        <begin position="245"/>
        <end position="263"/>
    </location>
</feature>
<accession>A0A6P9A015</accession>
<comment type="cofactor">
    <cofactor evidence="1 13">
        <name>Mg(2+)</name>
        <dbReference type="ChEBI" id="CHEBI:18420"/>
    </cofactor>
</comment>
<comment type="catalytic activity">
    <reaction evidence="11">
        <text>all-trans-nonaprenyl diphosphate + 4-hydroxybenzoate = 4-hydroxy-3-(all-trans-nonaprenyl)benzoate + diphosphate</text>
        <dbReference type="Rhea" id="RHEA:17709"/>
        <dbReference type="ChEBI" id="CHEBI:17879"/>
        <dbReference type="ChEBI" id="CHEBI:33019"/>
        <dbReference type="ChEBI" id="CHEBI:58391"/>
        <dbReference type="ChEBI" id="CHEBI:84502"/>
        <dbReference type="EC" id="2.5.1.39"/>
    </reaction>
    <physiologicalReaction direction="left-to-right" evidence="11">
        <dbReference type="Rhea" id="RHEA:17710"/>
    </physiologicalReaction>
</comment>
<dbReference type="EC" id="2.5.1.39" evidence="13"/>
<evidence type="ECO:0000256" key="6">
    <source>
        <dbReference type="ARBA" id="ARBA00022692"/>
    </source>
</evidence>
<dbReference type="FunFam" id="1.10.357.140:FF:000003">
    <property type="entry name" value="4-hydroxybenzoate polyprenyltransferase, mitochondrial"/>
    <property type="match status" value="1"/>
</dbReference>
<gene>
    <name evidence="15" type="primary">LOC117651303</name>
    <name evidence="13" type="synonym">coq2</name>
</gene>
<feature type="transmembrane region" description="Helical" evidence="13">
    <location>
        <begin position="275"/>
        <end position="296"/>
    </location>
</feature>
<dbReference type="PANTHER" id="PTHR11048">
    <property type="entry name" value="PRENYLTRANSFERASES"/>
    <property type="match status" value="1"/>
</dbReference>
<evidence type="ECO:0000256" key="4">
    <source>
        <dbReference type="ARBA" id="ARBA00022679"/>
    </source>
</evidence>
<dbReference type="InterPro" id="IPR030470">
    <property type="entry name" value="UbiA_prenylTrfase_CS"/>
</dbReference>
<sequence length="439" mass="48479">MYRHAILCGLIVRKITPFSRHSILDTCLKISSVRSLASCMCTNRRSFCTRKWGYNSKVIPYGSLAKQFSQSQHYRCSGTYRDRNKHLVRSKTTTVLPSCKKSSLPQALPKEGSQRISEKVPVHVPQISEKLVNKCPLHVQPYLKLMRIDRPIGTWLLYWPCGWSIAMGASAGCLPSLEMLSLFAIGAFVMRGAGCTINDLWDRDIDSKVARTQDRPLVNGSISPLDAVIFLMGQLGVGLLVLLQLNAYCVVLGASSLGLVILYPLMKRVTYWPQFILGLTFNWGALLGWAAIHGSVDLAVCLPLYLAGTCWTIFYDTIYAHQDKVDDVLLGIKSTAIKFGDNTKLWLSGFGTSMIGGLLLSGMSCGIGWPYYASVAAVASHLASQVYKLDINNPSDCANKFISNHQVGLILFLGIVLGMLSKVEKENEEKANKQVVQEC</sequence>
<keyword evidence="8 13" id="KW-0472">Membrane</keyword>
<keyword evidence="4 13" id="KW-0808">Transferase</keyword>
<keyword evidence="13" id="KW-0496">Mitochondrion</keyword>
<reference evidence="15" key="1">
    <citation type="submission" date="2025-08" db="UniProtKB">
        <authorList>
            <consortium name="RefSeq"/>
        </authorList>
    </citation>
    <scope>IDENTIFICATION</scope>
    <source>
        <tissue evidence="15">Total insect</tissue>
    </source>
</reference>
<evidence type="ECO:0000256" key="8">
    <source>
        <dbReference type="ARBA" id="ARBA00023136"/>
    </source>
</evidence>
<dbReference type="NCBIfam" id="TIGR01474">
    <property type="entry name" value="ubiA_proteo"/>
    <property type="match status" value="1"/>
</dbReference>
<organism evidence="15">
    <name type="scientific">Thrips palmi</name>
    <name type="common">Melon thrips</name>
    <dbReference type="NCBI Taxonomy" id="161013"/>
    <lineage>
        <taxon>Eukaryota</taxon>
        <taxon>Metazoa</taxon>
        <taxon>Ecdysozoa</taxon>
        <taxon>Arthropoda</taxon>
        <taxon>Hexapoda</taxon>
        <taxon>Insecta</taxon>
        <taxon>Pterygota</taxon>
        <taxon>Neoptera</taxon>
        <taxon>Paraneoptera</taxon>
        <taxon>Thysanoptera</taxon>
        <taxon>Terebrantia</taxon>
        <taxon>Thripoidea</taxon>
        <taxon>Thripidae</taxon>
        <taxon>Thrips</taxon>
    </lineage>
</organism>
<evidence type="ECO:0000256" key="13">
    <source>
        <dbReference type="HAMAP-Rule" id="MF_03189"/>
    </source>
</evidence>
<comment type="subcellular location">
    <subcellularLocation>
        <location evidence="2">Membrane</location>
        <topology evidence="2">Multi-pass membrane protein</topology>
    </subcellularLocation>
    <subcellularLocation>
        <location evidence="13">Mitochondrion inner membrane</location>
        <topology evidence="13">Multi-pass membrane protein</topology>
        <orientation evidence="13">Matrix side</orientation>
    </subcellularLocation>
</comment>
<evidence type="ECO:0000256" key="1">
    <source>
        <dbReference type="ARBA" id="ARBA00001946"/>
    </source>
</evidence>
<dbReference type="RefSeq" id="XP_034251072.1">
    <property type="nucleotide sequence ID" value="XM_034395181.1"/>
</dbReference>
<dbReference type="InterPro" id="IPR000537">
    <property type="entry name" value="UbiA_prenyltransferase"/>
</dbReference>
<feature type="transmembrane region" description="Helical" evidence="13">
    <location>
        <begin position="407"/>
        <end position="423"/>
    </location>
</feature>
<dbReference type="UniPathway" id="UPA00232"/>
<keyword evidence="13" id="KW-0999">Mitochondrion inner membrane</keyword>
<dbReference type="CTD" id="27235"/>
<dbReference type="AlphaFoldDB" id="A0A6P9A015"/>
<evidence type="ECO:0000256" key="3">
    <source>
        <dbReference type="ARBA" id="ARBA00005985"/>
    </source>
</evidence>
<dbReference type="InParanoid" id="A0A6P9A015"/>
<feature type="transmembrane region" description="Helical" evidence="13">
    <location>
        <begin position="345"/>
        <end position="362"/>
    </location>
</feature>
<dbReference type="PROSITE" id="PS00943">
    <property type="entry name" value="UBIA"/>
    <property type="match status" value="1"/>
</dbReference>
<evidence type="ECO:0000256" key="11">
    <source>
        <dbReference type="ARBA" id="ARBA00050454"/>
    </source>
</evidence>
<keyword evidence="7 13" id="KW-1133">Transmembrane helix</keyword>
<evidence type="ECO:0000256" key="7">
    <source>
        <dbReference type="ARBA" id="ARBA00022989"/>
    </source>
</evidence>
<dbReference type="HAMAP" id="MF_01635">
    <property type="entry name" value="UbiA"/>
    <property type="match status" value="1"/>
</dbReference>
<keyword evidence="6 13" id="KW-0812">Transmembrane</keyword>
<dbReference type="InterPro" id="IPR044878">
    <property type="entry name" value="UbiA_sf"/>
</dbReference>
<dbReference type="Pfam" id="PF01040">
    <property type="entry name" value="UbiA"/>
    <property type="match status" value="1"/>
</dbReference>
<dbReference type="KEGG" id="tpal:117651303"/>
<dbReference type="Gene3D" id="1.10.357.140">
    <property type="entry name" value="UbiA prenyltransferase"/>
    <property type="match status" value="1"/>
</dbReference>
<dbReference type="InterPro" id="IPR039653">
    <property type="entry name" value="Prenyltransferase"/>
</dbReference>
<evidence type="ECO:0000256" key="9">
    <source>
        <dbReference type="ARBA" id="ARBA00023229"/>
    </source>
</evidence>
<comment type="catalytic activity">
    <reaction evidence="10">
        <text>all-trans-decaprenyl diphosphate + 4-hydroxybenzoate = 4-hydroxy-3-(all-trans-decaprenyl)benzoate + diphosphate</text>
        <dbReference type="Rhea" id="RHEA:44564"/>
        <dbReference type="ChEBI" id="CHEBI:17879"/>
        <dbReference type="ChEBI" id="CHEBI:33019"/>
        <dbReference type="ChEBI" id="CHEBI:60721"/>
        <dbReference type="ChEBI" id="CHEBI:84503"/>
        <dbReference type="EC" id="2.5.1.39"/>
    </reaction>
    <physiologicalReaction direction="left-to-right" evidence="10">
        <dbReference type="Rhea" id="RHEA:44565"/>
    </physiologicalReaction>
</comment>
<evidence type="ECO:0000313" key="15">
    <source>
        <dbReference type="RefSeq" id="XP_034251072.1"/>
    </source>
</evidence>
<evidence type="ECO:0000256" key="5">
    <source>
        <dbReference type="ARBA" id="ARBA00022688"/>
    </source>
</evidence>
<protein>
    <recommendedName>
        <fullName evidence="13">4-hydroxybenzoate polyprenyltransferase, mitochondrial</fullName>
        <shortName evidence="13">4-HB polyprenyltransferase</shortName>
        <ecNumber evidence="13">2.5.1.39</ecNumber>
    </recommendedName>
    <alternativeName>
        <fullName evidence="13">Para-hydroxybenzoate--polyprenyltransferase</fullName>
        <shortName evidence="13">PHB:PPT</shortName>
        <shortName evidence="13">PHB:polyprenyltransferase</shortName>
    </alternativeName>
</protein>
<name>A0A6P9A015_THRPL</name>
<dbReference type="GeneID" id="117651303"/>
<proteinExistence type="inferred from homology"/>
<dbReference type="GO" id="GO:0006744">
    <property type="term" value="P:ubiquinone biosynthetic process"/>
    <property type="evidence" value="ECO:0007669"/>
    <property type="project" value="UniProtKB-UniRule"/>
</dbReference>
<dbReference type="OrthoDB" id="18170at2759"/>
<evidence type="ECO:0000256" key="2">
    <source>
        <dbReference type="ARBA" id="ARBA00004141"/>
    </source>
</evidence>
<dbReference type="Proteomes" id="UP000515158">
    <property type="component" value="Unplaced"/>
</dbReference>
<dbReference type="GO" id="GO:0008299">
    <property type="term" value="P:isoprenoid biosynthetic process"/>
    <property type="evidence" value="ECO:0007669"/>
    <property type="project" value="UniProtKB-UniRule"/>
</dbReference>
<evidence type="ECO:0000256" key="10">
    <source>
        <dbReference type="ARBA" id="ARBA00049890"/>
    </source>
</evidence>
<dbReference type="PANTHER" id="PTHR11048:SF28">
    <property type="entry name" value="4-HYDROXYBENZOATE POLYPRENYLTRANSFERASE, MITOCHONDRIAL"/>
    <property type="match status" value="1"/>
</dbReference>
<dbReference type="CDD" id="cd13959">
    <property type="entry name" value="PT_UbiA_COQ2"/>
    <property type="match status" value="1"/>
</dbReference>
<keyword evidence="5 13" id="KW-0831">Ubiquinone biosynthesis</keyword>
<comment type="similarity">
    <text evidence="3 13">Belongs to the UbiA prenyltransferase family.</text>
</comment>
<keyword evidence="14" id="KW-1185">Reference proteome</keyword>
<comment type="catalytic activity">
    <reaction evidence="12">
        <text>an all-trans-polyprenyl diphosphate + 4-hydroxybenzoate = a 4-hydroxy-3-(all-trans-polyprenyl)benzoate + diphosphate</text>
        <dbReference type="Rhea" id="RHEA:44504"/>
        <dbReference type="Rhea" id="RHEA-COMP:9514"/>
        <dbReference type="Rhea" id="RHEA-COMP:9564"/>
        <dbReference type="ChEBI" id="CHEBI:17879"/>
        <dbReference type="ChEBI" id="CHEBI:33019"/>
        <dbReference type="ChEBI" id="CHEBI:58914"/>
        <dbReference type="ChEBI" id="CHEBI:78396"/>
        <dbReference type="EC" id="2.5.1.39"/>
    </reaction>
    <physiologicalReaction direction="left-to-right" evidence="12">
        <dbReference type="Rhea" id="RHEA:44505"/>
    </physiologicalReaction>
</comment>
<dbReference type="GO" id="GO:0005743">
    <property type="term" value="C:mitochondrial inner membrane"/>
    <property type="evidence" value="ECO:0007669"/>
    <property type="project" value="UniProtKB-SubCell"/>
</dbReference>
<keyword evidence="9 13" id="KW-0414">Isoprene biosynthesis</keyword>
<evidence type="ECO:0000256" key="12">
    <source>
        <dbReference type="ARBA" id="ARBA00051182"/>
    </source>
</evidence>
<evidence type="ECO:0000313" key="14">
    <source>
        <dbReference type="Proteomes" id="UP000515158"/>
    </source>
</evidence>
<dbReference type="GO" id="GO:0008412">
    <property type="term" value="F:4-hydroxybenzoate polyprenyltransferase activity"/>
    <property type="evidence" value="ECO:0007669"/>
    <property type="project" value="UniProtKB-EC"/>
</dbReference>
<dbReference type="InterPro" id="IPR006370">
    <property type="entry name" value="HB_polyprenyltransferase-like"/>
</dbReference>
<dbReference type="FunCoup" id="A0A6P9A015">
    <property type="interactions" value="820"/>
</dbReference>
<comment type="function">
    <text evidence="13">Catalyzes the prenylation of para-hydroxybenzoate (PHB) with an all-trans polyprenyl group. Mediates the second step in the final reaction sequence of coenzyme Q (CoQ) biosynthesis, which is the condensation of the polyisoprenoid side chain with PHB, generating the first membrane-bound Q intermediate.</text>
</comment>
<comment type="pathway">
    <text evidence="13">Cofactor biosynthesis; ubiquinone biosynthesis.</text>
</comment>